<evidence type="ECO:0000259" key="10">
    <source>
        <dbReference type="Pfam" id="PF06424"/>
    </source>
</evidence>
<evidence type="ECO:0000256" key="6">
    <source>
        <dbReference type="ARBA" id="ARBA00032140"/>
    </source>
</evidence>
<dbReference type="SMART" id="SM00386">
    <property type="entry name" value="HAT"/>
    <property type="match status" value="4"/>
</dbReference>
<keyword evidence="8" id="KW-0175">Coiled coil</keyword>
<dbReference type="GO" id="GO:0046540">
    <property type="term" value="C:U4/U6 x U5 tri-snRNP complex"/>
    <property type="evidence" value="ECO:0007669"/>
    <property type="project" value="TreeGrafter"/>
</dbReference>
<dbReference type="Pfam" id="PF06424">
    <property type="entry name" value="PRP1_N"/>
    <property type="match status" value="1"/>
</dbReference>
<dbReference type="PANTHER" id="PTHR11246">
    <property type="entry name" value="PRE-MRNA SPLICING FACTOR"/>
    <property type="match status" value="1"/>
</dbReference>
<dbReference type="InterPro" id="IPR045075">
    <property type="entry name" value="Syf1-like"/>
</dbReference>
<sequence length="507" mass="57296">MISKKRREFIGLSAPLGYVAGVGRGATGFTTRSDIGPAREATDVSDERHMAPSKRKKEQEKEDEPEEDYNESNYDEFTGYGGSICSKDPYEKDDEEADEIYKSIDERMDERRKTYREKREAAEIERYRRERPKIQQQFVDLKRELASVSESEWLNLPEVGDSRNKRQRNPRPEVFTPVPDSIIAKGLQDSQMNTKLDSAEQLLGGLTTPFGAQTSTGDIDMKKIGQARTSLMDIKLNQVSDSVSGQTVVDPKGYLTDLQSMIPQCAGDINDMKKARLLLKSVRETNPKHPPGWIASARFEEIAGKLQVARNLIMRGCEKCPKSEDVWLEAARLCPPDQAKSIVAQAITHLPQSVRIWVKAAEIETEVKAKRTVFKKALENVPNSVRLWKLAVELEEEEDARVMLALAVECCPTSAELWLALSRLETYEQARVVLNKAHEAIPTERQIWFAAARLEEANDQKERVGRIIDAGVQSLKANMVEINREEWIKEAEECEKANSILTAQAIM</sequence>
<comment type="function">
    <text evidence="7">Involved in pre-mRNA splicing as component of the U4/U6-U5 tri-snRNP complex, one of the building blocks of the spliceosome. Enhances dihydrotestosterone-induced transactivation activity of AR, as well as dexamethasone-induced transactivation activity of NR3C1, but does not affect estrogen-induced transactivation.</text>
</comment>
<accession>A0A0R3SZT3</accession>
<dbReference type="PANTHER" id="PTHR11246:SF1">
    <property type="entry name" value="PRE-MRNA-PROCESSING FACTOR 6"/>
    <property type="match status" value="1"/>
</dbReference>
<feature type="domain" description="PRP1 splicing factor N-terminal" evidence="10">
    <location>
        <begin position="14"/>
        <end position="165"/>
    </location>
</feature>
<evidence type="ECO:0000313" key="11">
    <source>
        <dbReference type="EMBL" id="VDN95867.1"/>
    </source>
</evidence>
<keyword evidence="4" id="KW-0539">Nucleus</keyword>
<dbReference type="OrthoDB" id="440128at2759"/>
<evidence type="ECO:0000256" key="4">
    <source>
        <dbReference type="ARBA" id="ARBA00023242"/>
    </source>
</evidence>
<dbReference type="GO" id="GO:0071013">
    <property type="term" value="C:catalytic step 2 spliceosome"/>
    <property type="evidence" value="ECO:0007669"/>
    <property type="project" value="TreeGrafter"/>
</dbReference>
<keyword evidence="12" id="KW-1185">Reference proteome</keyword>
<dbReference type="Gene3D" id="1.25.40.10">
    <property type="entry name" value="Tetratricopeptide repeat domain"/>
    <property type="match status" value="2"/>
</dbReference>
<dbReference type="InterPro" id="IPR011990">
    <property type="entry name" value="TPR-like_helical_dom_sf"/>
</dbReference>
<dbReference type="WBParaSite" id="HNAJ_0000000701-mRNA-1">
    <property type="protein sequence ID" value="HNAJ_0000000701-mRNA-1"/>
    <property type="gene ID" value="HNAJ_0000000701"/>
</dbReference>
<organism evidence="13">
    <name type="scientific">Rodentolepis nana</name>
    <name type="common">Dwarf tapeworm</name>
    <name type="synonym">Hymenolepis nana</name>
    <dbReference type="NCBI Taxonomy" id="102285"/>
    <lineage>
        <taxon>Eukaryota</taxon>
        <taxon>Metazoa</taxon>
        <taxon>Spiralia</taxon>
        <taxon>Lophotrochozoa</taxon>
        <taxon>Platyhelminthes</taxon>
        <taxon>Cestoda</taxon>
        <taxon>Eucestoda</taxon>
        <taxon>Cyclophyllidea</taxon>
        <taxon>Hymenolepididae</taxon>
        <taxon>Rodentolepis</taxon>
    </lineage>
</organism>
<evidence type="ECO:0000256" key="5">
    <source>
        <dbReference type="ARBA" id="ARBA00031070"/>
    </source>
</evidence>
<dbReference type="EMBL" id="UZAE01000001">
    <property type="protein sequence ID" value="VDN95867.1"/>
    <property type="molecule type" value="Genomic_DNA"/>
</dbReference>
<dbReference type="InterPro" id="IPR010491">
    <property type="entry name" value="PRP1_N"/>
</dbReference>
<evidence type="ECO:0000256" key="3">
    <source>
        <dbReference type="ARBA" id="ARBA00022737"/>
    </source>
</evidence>
<evidence type="ECO:0000256" key="1">
    <source>
        <dbReference type="ARBA" id="ARBA00004123"/>
    </source>
</evidence>
<protein>
    <recommendedName>
        <fullName evidence="2">Pre-mRNA-processing factor 6</fullName>
    </recommendedName>
    <alternativeName>
        <fullName evidence="6">PRP6 homolog</fullName>
    </alternativeName>
    <alternativeName>
        <fullName evidence="5">U5 snRNP-associated 102 kDa protein</fullName>
    </alternativeName>
</protein>
<evidence type="ECO:0000256" key="8">
    <source>
        <dbReference type="SAM" id="Coils"/>
    </source>
</evidence>
<evidence type="ECO:0000313" key="13">
    <source>
        <dbReference type="WBParaSite" id="HNAJ_0000000701-mRNA-1"/>
    </source>
</evidence>
<feature type="compositionally biased region" description="Basic and acidic residues" evidence="9">
    <location>
        <begin position="40"/>
        <end position="50"/>
    </location>
</feature>
<name>A0A0R3SZT3_RODNA</name>
<keyword evidence="3" id="KW-0677">Repeat</keyword>
<dbReference type="Proteomes" id="UP000278807">
    <property type="component" value="Unassembled WGS sequence"/>
</dbReference>
<evidence type="ECO:0000256" key="7">
    <source>
        <dbReference type="ARBA" id="ARBA00046247"/>
    </source>
</evidence>
<feature type="coiled-coil region" evidence="8">
    <location>
        <begin position="477"/>
        <end position="504"/>
    </location>
</feature>
<dbReference type="GO" id="GO:0000244">
    <property type="term" value="P:spliceosomal tri-snRNP complex assembly"/>
    <property type="evidence" value="ECO:0007669"/>
    <property type="project" value="TreeGrafter"/>
</dbReference>
<feature type="region of interest" description="Disordered" evidence="9">
    <location>
        <begin position="21"/>
        <end position="97"/>
    </location>
</feature>
<dbReference type="AlphaFoldDB" id="A0A0R3SZT3"/>
<evidence type="ECO:0000313" key="12">
    <source>
        <dbReference type="Proteomes" id="UP000278807"/>
    </source>
</evidence>
<dbReference type="STRING" id="102285.A0A0R3SZT3"/>
<dbReference type="SUPFAM" id="SSF48452">
    <property type="entry name" value="TPR-like"/>
    <property type="match status" value="2"/>
</dbReference>
<proteinExistence type="predicted"/>
<comment type="subcellular location">
    <subcellularLocation>
        <location evidence="1">Nucleus</location>
    </subcellularLocation>
</comment>
<reference evidence="13" key="1">
    <citation type="submission" date="2017-02" db="UniProtKB">
        <authorList>
            <consortium name="WormBaseParasite"/>
        </authorList>
    </citation>
    <scope>IDENTIFICATION</scope>
</reference>
<dbReference type="InterPro" id="IPR003107">
    <property type="entry name" value="HAT"/>
</dbReference>
<evidence type="ECO:0000256" key="9">
    <source>
        <dbReference type="SAM" id="MobiDB-lite"/>
    </source>
</evidence>
<evidence type="ECO:0000256" key="2">
    <source>
        <dbReference type="ARBA" id="ARBA00020235"/>
    </source>
</evidence>
<feature type="compositionally biased region" description="Acidic residues" evidence="9">
    <location>
        <begin position="61"/>
        <end position="74"/>
    </location>
</feature>
<reference evidence="11 12" key="2">
    <citation type="submission" date="2018-11" db="EMBL/GenBank/DDBJ databases">
        <authorList>
            <consortium name="Pathogen Informatics"/>
        </authorList>
    </citation>
    <scope>NUCLEOTIDE SEQUENCE [LARGE SCALE GENOMIC DNA]</scope>
</reference>
<dbReference type="FunFam" id="1.25.40.10:FF:000384">
    <property type="entry name" value="Probable pre-mRNA splicing factor prp1"/>
    <property type="match status" value="1"/>
</dbReference>
<gene>
    <name evidence="11" type="ORF">HNAJ_LOCUS8</name>
</gene>